<dbReference type="Proteomes" id="UP000185944">
    <property type="component" value="Unassembled WGS sequence"/>
</dbReference>
<dbReference type="InterPro" id="IPR003166">
    <property type="entry name" value="TFIIE_bsu_DNA-bd"/>
</dbReference>
<dbReference type="PANTHER" id="PTHR12716:SF8">
    <property type="entry name" value="TRANSCRIPTION INITIATION FACTOR IIE SUBUNIT BETA"/>
    <property type="match status" value="1"/>
</dbReference>
<evidence type="ECO:0000313" key="3">
    <source>
        <dbReference type="Proteomes" id="UP000185944"/>
    </source>
</evidence>
<organism evidence="2 3">
    <name type="scientific">Nematocida displodere</name>
    <dbReference type="NCBI Taxonomy" id="1805483"/>
    <lineage>
        <taxon>Eukaryota</taxon>
        <taxon>Fungi</taxon>
        <taxon>Fungi incertae sedis</taxon>
        <taxon>Microsporidia</taxon>
        <taxon>Nematocida</taxon>
    </lineage>
</organism>
<dbReference type="OrthoDB" id="3907302at2759"/>
<dbReference type="GO" id="GO:0001097">
    <property type="term" value="F:TFIIH-class transcription factor complex binding"/>
    <property type="evidence" value="ECO:0007669"/>
    <property type="project" value="TreeGrafter"/>
</dbReference>
<feature type="domain" description="TFIIE beta" evidence="1">
    <location>
        <begin position="8"/>
        <end position="82"/>
    </location>
</feature>
<dbReference type="GO" id="GO:0003743">
    <property type="term" value="F:translation initiation factor activity"/>
    <property type="evidence" value="ECO:0007669"/>
    <property type="project" value="UniProtKB-KW"/>
</dbReference>
<sequence>MDKSVYGKLSAGSPQFRHSNIYIHTILMVLKKHRRPLTFKEIELETGISIERTHGLLELLEKNPKIVRKDAMLEFVPTFIIDTEDKLLSILKETDAEHGIHLEEILDTNSDTKPFIEALVEKGQAILLKDIDGSSTLFYNPLVIARASPAVAKLYEEVAVPEPRELARELSSAGLATKVVEKPIRKATASQRKKKYIRKIKITNTHLNKSELGM</sequence>
<dbReference type="AlphaFoldDB" id="A0A177EFL6"/>
<dbReference type="InterPro" id="IPR016656">
    <property type="entry name" value="TFIIE-bsu"/>
</dbReference>
<accession>A0A177EFL6</accession>
<dbReference type="GO" id="GO:0006367">
    <property type="term" value="P:transcription initiation at RNA polymerase II promoter"/>
    <property type="evidence" value="ECO:0007669"/>
    <property type="project" value="InterPro"/>
</dbReference>
<protein>
    <submittedName>
        <fullName evidence="2">Transcription initiation factor TFIIE subunit beta</fullName>
    </submittedName>
</protein>
<proteinExistence type="predicted"/>
<dbReference type="STRING" id="1805483.A0A177EFL6"/>
<keyword evidence="2" id="KW-0648">Protein biosynthesis</keyword>
<dbReference type="EMBL" id="LTDL01000025">
    <property type="protein sequence ID" value="OAG30755.1"/>
    <property type="molecule type" value="Genomic_DNA"/>
</dbReference>
<name>A0A177EFL6_9MICR</name>
<evidence type="ECO:0000313" key="2">
    <source>
        <dbReference type="EMBL" id="OAG30755.1"/>
    </source>
</evidence>
<evidence type="ECO:0000259" key="1">
    <source>
        <dbReference type="PROSITE" id="PS51351"/>
    </source>
</evidence>
<dbReference type="GO" id="GO:0005673">
    <property type="term" value="C:transcription factor TFIIE complex"/>
    <property type="evidence" value="ECO:0007669"/>
    <property type="project" value="InterPro"/>
</dbReference>
<reference evidence="2 3" key="1">
    <citation type="submission" date="2016-02" db="EMBL/GenBank/DDBJ databases">
        <title>Discovery of a natural microsporidian pathogen with a broad tissue tropism in Caenorhabditis elegans.</title>
        <authorList>
            <person name="Luallen R.J."/>
            <person name="Reinke A.W."/>
            <person name="Tong L."/>
            <person name="Botts M.R."/>
            <person name="Felix M.-A."/>
            <person name="Troemel E.R."/>
        </authorList>
    </citation>
    <scope>NUCLEOTIDE SEQUENCE [LARGE SCALE GENOMIC DNA]</scope>
    <source>
        <strain evidence="2 3">JUm2807</strain>
    </source>
</reference>
<dbReference type="Pfam" id="PF02186">
    <property type="entry name" value="TFIIE_beta"/>
    <property type="match status" value="1"/>
</dbReference>
<gene>
    <name evidence="2" type="ORF">NEDG_02149</name>
</gene>
<keyword evidence="3" id="KW-1185">Reference proteome</keyword>
<keyword evidence="2" id="KW-0396">Initiation factor</keyword>
<dbReference type="VEuPathDB" id="MicrosporidiaDB:NEDG_02149"/>
<dbReference type="GeneID" id="93648499"/>
<comment type="caution">
    <text evidence="2">The sequence shown here is derived from an EMBL/GenBank/DDBJ whole genome shotgun (WGS) entry which is preliminary data.</text>
</comment>
<dbReference type="PROSITE" id="PS51351">
    <property type="entry name" value="TFIIE_BETA_C"/>
    <property type="match status" value="1"/>
</dbReference>
<dbReference type="RefSeq" id="XP_067544760.1">
    <property type="nucleotide sequence ID" value="XM_067689567.1"/>
</dbReference>
<dbReference type="PANTHER" id="PTHR12716">
    <property type="entry name" value="TRANSCRIPTION INITIATION FACTOR IIE, BETA SUBUNIT"/>
    <property type="match status" value="1"/>
</dbReference>